<reference evidence="6 7" key="1">
    <citation type="submission" date="2024-05" db="EMBL/GenBank/DDBJ databases">
        <authorList>
            <person name="Wallberg A."/>
        </authorList>
    </citation>
    <scope>NUCLEOTIDE SEQUENCE [LARGE SCALE GENOMIC DNA]</scope>
</reference>
<keyword evidence="7" id="KW-1185">Reference proteome</keyword>
<evidence type="ECO:0000259" key="5">
    <source>
        <dbReference type="PROSITE" id="PS50041"/>
    </source>
</evidence>
<accession>A0AAV2Q5S6</accession>
<feature type="domain" description="C-type lectin" evidence="5">
    <location>
        <begin position="1"/>
        <end position="101"/>
    </location>
</feature>
<keyword evidence="4" id="KW-0430">Lectin</keyword>
<dbReference type="CDD" id="cd00037">
    <property type="entry name" value="CLECT"/>
    <property type="match status" value="2"/>
</dbReference>
<keyword evidence="3" id="KW-0732">Signal</keyword>
<dbReference type="GO" id="GO:0005615">
    <property type="term" value="C:extracellular space"/>
    <property type="evidence" value="ECO:0007669"/>
    <property type="project" value="TreeGrafter"/>
</dbReference>
<dbReference type="PANTHER" id="PTHR22799:SF1">
    <property type="entry name" value="C-TYPE LECTIN DOMAIN FAMILY 11 MEMBER A"/>
    <property type="match status" value="1"/>
</dbReference>
<evidence type="ECO:0000313" key="7">
    <source>
        <dbReference type="Proteomes" id="UP001497623"/>
    </source>
</evidence>
<keyword evidence="2" id="KW-0964">Secreted</keyword>
<name>A0AAV2Q5S6_MEGNR</name>
<proteinExistence type="predicted"/>
<feature type="non-terminal residue" evidence="6">
    <location>
        <position position="224"/>
    </location>
</feature>
<comment type="caution">
    <text evidence="6">The sequence shown here is derived from an EMBL/GenBank/DDBJ whole genome shotgun (WGS) entry which is preliminary data.</text>
</comment>
<dbReference type="Pfam" id="PF00059">
    <property type="entry name" value="Lectin_C"/>
    <property type="match status" value="2"/>
</dbReference>
<dbReference type="SUPFAM" id="SSF56436">
    <property type="entry name" value="C-type lectin-like"/>
    <property type="match status" value="2"/>
</dbReference>
<comment type="subcellular location">
    <subcellularLocation>
        <location evidence="1">Secreted</location>
    </subcellularLocation>
</comment>
<feature type="domain" description="C-type lectin" evidence="5">
    <location>
        <begin position="112"/>
        <end position="224"/>
    </location>
</feature>
<dbReference type="PROSITE" id="PS50041">
    <property type="entry name" value="C_TYPE_LECTIN_2"/>
    <property type="match status" value="2"/>
</dbReference>
<gene>
    <name evidence="6" type="ORF">MNOR_LOCUS7350</name>
</gene>
<dbReference type="Gene3D" id="3.10.100.10">
    <property type="entry name" value="Mannose-Binding Protein A, subunit A"/>
    <property type="match status" value="2"/>
</dbReference>
<evidence type="ECO:0000256" key="4">
    <source>
        <dbReference type="ARBA" id="ARBA00022734"/>
    </source>
</evidence>
<sequence length="224" mass="25517">MGGTLAQIENTTHIVDHIDKDLHKGNWRFWVGAKRSNKEEEFQWTSNGMLVGNWAPGQPDNGAFSLLDVADGKDENCVELQAWTGKYNDENCDEEHSFVCEHVTCPSQFRSVGEQCLLVLGGGHMDVQDKSWQQAMEKCQQMGGTLAQIENTTQIVDHIDKDLHKRNWRFWVGAKRTNKEEEFEWTSSGMLVGNWAPWQPDNGAFSLLEVTDDKDENCVELQAW</sequence>
<dbReference type="Proteomes" id="UP001497623">
    <property type="component" value="Unassembled WGS sequence"/>
</dbReference>
<dbReference type="InterPro" id="IPR016186">
    <property type="entry name" value="C-type_lectin-like/link_sf"/>
</dbReference>
<dbReference type="InterPro" id="IPR051663">
    <property type="entry name" value="CLec_Tetranectin-domain"/>
</dbReference>
<dbReference type="InterPro" id="IPR016187">
    <property type="entry name" value="CTDL_fold"/>
</dbReference>
<evidence type="ECO:0000256" key="2">
    <source>
        <dbReference type="ARBA" id="ARBA00022525"/>
    </source>
</evidence>
<dbReference type="GO" id="GO:0030246">
    <property type="term" value="F:carbohydrate binding"/>
    <property type="evidence" value="ECO:0007669"/>
    <property type="project" value="UniProtKB-KW"/>
</dbReference>
<evidence type="ECO:0000313" key="6">
    <source>
        <dbReference type="EMBL" id="CAL4068548.1"/>
    </source>
</evidence>
<protein>
    <recommendedName>
        <fullName evidence="5">C-type lectin domain-containing protein</fullName>
    </recommendedName>
</protein>
<dbReference type="GO" id="GO:0008083">
    <property type="term" value="F:growth factor activity"/>
    <property type="evidence" value="ECO:0007669"/>
    <property type="project" value="TreeGrafter"/>
</dbReference>
<dbReference type="InterPro" id="IPR001304">
    <property type="entry name" value="C-type_lectin-like"/>
</dbReference>
<organism evidence="6 7">
    <name type="scientific">Meganyctiphanes norvegica</name>
    <name type="common">Northern krill</name>
    <name type="synonym">Thysanopoda norvegica</name>
    <dbReference type="NCBI Taxonomy" id="48144"/>
    <lineage>
        <taxon>Eukaryota</taxon>
        <taxon>Metazoa</taxon>
        <taxon>Ecdysozoa</taxon>
        <taxon>Arthropoda</taxon>
        <taxon>Crustacea</taxon>
        <taxon>Multicrustacea</taxon>
        <taxon>Malacostraca</taxon>
        <taxon>Eumalacostraca</taxon>
        <taxon>Eucarida</taxon>
        <taxon>Euphausiacea</taxon>
        <taxon>Euphausiidae</taxon>
        <taxon>Meganyctiphanes</taxon>
    </lineage>
</organism>
<dbReference type="AlphaFoldDB" id="A0AAV2Q5S6"/>
<dbReference type="PANTHER" id="PTHR22799">
    <property type="entry name" value="TETRANECTIN-RELATED"/>
    <property type="match status" value="1"/>
</dbReference>
<evidence type="ECO:0000256" key="3">
    <source>
        <dbReference type="ARBA" id="ARBA00022729"/>
    </source>
</evidence>
<evidence type="ECO:0000256" key="1">
    <source>
        <dbReference type="ARBA" id="ARBA00004613"/>
    </source>
</evidence>
<dbReference type="EMBL" id="CAXKWB010003211">
    <property type="protein sequence ID" value="CAL4068548.1"/>
    <property type="molecule type" value="Genomic_DNA"/>
</dbReference>